<dbReference type="eggNOG" id="ENOG502SW0K">
    <property type="taxonomic scope" value="Eukaryota"/>
</dbReference>
<accession>E1ZI87</accession>
<keyword evidence="3" id="KW-1185">Reference proteome</keyword>
<feature type="region of interest" description="Disordered" evidence="1">
    <location>
        <begin position="1"/>
        <end position="128"/>
    </location>
</feature>
<feature type="compositionally biased region" description="Gly residues" evidence="1">
    <location>
        <begin position="344"/>
        <end position="355"/>
    </location>
</feature>
<feature type="compositionally biased region" description="Basic and acidic residues" evidence="1">
    <location>
        <begin position="103"/>
        <end position="114"/>
    </location>
</feature>
<feature type="compositionally biased region" description="Basic and acidic residues" evidence="1">
    <location>
        <begin position="14"/>
        <end position="31"/>
    </location>
</feature>
<dbReference type="KEGG" id="cvr:CHLNCDRAFT_135443"/>
<reference evidence="2 3" key="1">
    <citation type="journal article" date="2010" name="Plant Cell">
        <title>The Chlorella variabilis NC64A genome reveals adaptation to photosymbiosis, coevolution with viruses, and cryptic sex.</title>
        <authorList>
            <person name="Blanc G."/>
            <person name="Duncan G."/>
            <person name="Agarkova I."/>
            <person name="Borodovsky M."/>
            <person name="Gurnon J."/>
            <person name="Kuo A."/>
            <person name="Lindquist E."/>
            <person name="Lucas S."/>
            <person name="Pangilinan J."/>
            <person name="Polle J."/>
            <person name="Salamov A."/>
            <person name="Terry A."/>
            <person name="Yamada T."/>
            <person name="Dunigan D.D."/>
            <person name="Grigoriev I.V."/>
            <person name="Claverie J.M."/>
            <person name="Van Etten J.L."/>
        </authorList>
    </citation>
    <scope>NUCLEOTIDE SEQUENCE [LARGE SCALE GENOMIC DNA]</scope>
    <source>
        <strain evidence="2 3">NC64A</strain>
    </source>
</reference>
<evidence type="ECO:0000313" key="2">
    <source>
        <dbReference type="EMBL" id="EFN54734.1"/>
    </source>
</evidence>
<gene>
    <name evidence="2" type="ORF">CHLNCDRAFT_135443</name>
</gene>
<protein>
    <submittedName>
        <fullName evidence="2">Uncharacterized protein</fullName>
    </submittedName>
</protein>
<feature type="compositionally biased region" description="Low complexity" evidence="1">
    <location>
        <begin position="37"/>
        <end position="51"/>
    </location>
</feature>
<name>E1ZI87_CHLVA</name>
<feature type="compositionally biased region" description="Polar residues" evidence="1">
    <location>
        <begin position="323"/>
        <end position="332"/>
    </location>
</feature>
<feature type="compositionally biased region" description="Basic and acidic residues" evidence="1">
    <location>
        <begin position="70"/>
        <end position="88"/>
    </location>
</feature>
<dbReference type="RefSeq" id="XP_005846836.1">
    <property type="nucleotide sequence ID" value="XM_005846774.1"/>
</dbReference>
<dbReference type="InParanoid" id="E1ZI87"/>
<evidence type="ECO:0000256" key="1">
    <source>
        <dbReference type="SAM" id="MobiDB-lite"/>
    </source>
</evidence>
<dbReference type="GeneID" id="17354113"/>
<sequence length="365" mass="38099">MRHERQQQQPLLEEAPRLQDRSTRQRQRDADWPPAPATAGAAAAEGPAPAALQQAQRQDGAASPAAPPLPEHEHNTRHAQRQREELARRKVSFAPGPWAGKFSTHDGHPDHEGQLARQRRSSGMGWGRDLTPSAVRAVEAELGEECRPSIDRLKRRVGLLPLRKRPLEYYVVINGGASSGQQNGAANGTTHGAGTRAAAAKAATAAAIAAAAAANGSEGLGDRNSAEGSEEAGGHHAKKPRGAQRSVAEAAPDPAPKQQQLAGPSAEADAANGKPAKPLPPRLRQPHHDSAGSVLAKLPAGASMRPTAVTFTRKRAQAETAAPDQQQQQLHNSPAKRASQRLGGLSGPVGGGLLGTFGKHGNAGI</sequence>
<dbReference type="AlphaFoldDB" id="E1ZI87"/>
<feature type="region of interest" description="Disordered" evidence="1">
    <location>
        <begin position="176"/>
        <end position="365"/>
    </location>
</feature>
<dbReference type="OrthoDB" id="515162at2759"/>
<dbReference type="Proteomes" id="UP000008141">
    <property type="component" value="Unassembled WGS sequence"/>
</dbReference>
<feature type="compositionally biased region" description="Low complexity" evidence="1">
    <location>
        <begin position="356"/>
        <end position="365"/>
    </location>
</feature>
<proteinExistence type="predicted"/>
<evidence type="ECO:0000313" key="3">
    <source>
        <dbReference type="Proteomes" id="UP000008141"/>
    </source>
</evidence>
<dbReference type="EMBL" id="GL433847">
    <property type="protein sequence ID" value="EFN54734.1"/>
    <property type="molecule type" value="Genomic_DNA"/>
</dbReference>
<organism evidence="3">
    <name type="scientific">Chlorella variabilis</name>
    <name type="common">Green alga</name>
    <dbReference type="NCBI Taxonomy" id="554065"/>
    <lineage>
        <taxon>Eukaryota</taxon>
        <taxon>Viridiplantae</taxon>
        <taxon>Chlorophyta</taxon>
        <taxon>core chlorophytes</taxon>
        <taxon>Trebouxiophyceae</taxon>
        <taxon>Chlorellales</taxon>
        <taxon>Chlorellaceae</taxon>
        <taxon>Chlorella clade</taxon>
        <taxon>Chlorella</taxon>
    </lineage>
</organism>
<feature type="compositionally biased region" description="Low complexity" evidence="1">
    <location>
        <begin position="176"/>
        <end position="214"/>
    </location>
</feature>